<evidence type="ECO:0000313" key="4">
    <source>
        <dbReference type="Proteomes" id="UP000490922"/>
    </source>
</evidence>
<dbReference type="RefSeq" id="WP_151106310.1">
    <property type="nucleotide sequence ID" value="NZ_WAEM01000001.1"/>
</dbReference>
<feature type="domain" description="DUF6843" evidence="2">
    <location>
        <begin position="58"/>
        <end position="147"/>
    </location>
</feature>
<dbReference type="InterPro" id="IPR049293">
    <property type="entry name" value="DUF6843"/>
</dbReference>
<reference evidence="3 4" key="1">
    <citation type="submission" date="2019-09" db="EMBL/GenBank/DDBJ databases">
        <title>Flavobacterium sp. nov., isolated from glacier ice.</title>
        <authorList>
            <person name="Liu Q."/>
        </authorList>
    </citation>
    <scope>NUCLEOTIDE SEQUENCE [LARGE SCALE GENOMIC DNA]</scope>
    <source>
        <strain evidence="3 4">NBRC 112527</strain>
    </source>
</reference>
<sequence>MFIFEWYPTYIFILICLVGIIQILFSLVKINIRKIWQIFWALLPVLIGIVVLKISSASKDIFLIPENYKGKITIQYNQKNGVEKEFEGLWWRIYKVPKDGILNTKFEIKGNSISYSGSKYYFVDESGNRKEIKRFCEYCEEKDTLSVQMIIGSVSENKYGEYQDFYIDIPTRKYRNK</sequence>
<accession>A0A7J5AKZ2</accession>
<dbReference type="Proteomes" id="UP000490922">
    <property type="component" value="Unassembled WGS sequence"/>
</dbReference>
<protein>
    <recommendedName>
        <fullName evidence="2">DUF6843 domain-containing protein</fullName>
    </recommendedName>
</protein>
<dbReference type="OrthoDB" id="980638at2"/>
<feature type="transmembrane region" description="Helical" evidence="1">
    <location>
        <begin position="35"/>
        <end position="54"/>
    </location>
</feature>
<proteinExistence type="predicted"/>
<feature type="transmembrane region" description="Helical" evidence="1">
    <location>
        <begin position="6"/>
        <end position="28"/>
    </location>
</feature>
<dbReference type="AlphaFoldDB" id="A0A7J5AKZ2"/>
<name>A0A7J5AKZ2_9FLAO</name>
<keyword evidence="1" id="KW-0812">Transmembrane</keyword>
<evidence type="ECO:0000259" key="2">
    <source>
        <dbReference type="Pfam" id="PF20862"/>
    </source>
</evidence>
<gene>
    <name evidence="3" type="ORF">F6464_03280</name>
</gene>
<organism evidence="3 4">
    <name type="scientific">Flavobacterium luteum</name>
    <dbReference type="NCBI Taxonomy" id="2026654"/>
    <lineage>
        <taxon>Bacteria</taxon>
        <taxon>Pseudomonadati</taxon>
        <taxon>Bacteroidota</taxon>
        <taxon>Flavobacteriia</taxon>
        <taxon>Flavobacteriales</taxon>
        <taxon>Flavobacteriaceae</taxon>
        <taxon>Flavobacterium</taxon>
    </lineage>
</organism>
<keyword evidence="1" id="KW-1133">Transmembrane helix</keyword>
<dbReference type="EMBL" id="WAEM01000001">
    <property type="protein sequence ID" value="KAB1158118.1"/>
    <property type="molecule type" value="Genomic_DNA"/>
</dbReference>
<keyword evidence="1" id="KW-0472">Membrane</keyword>
<evidence type="ECO:0000313" key="3">
    <source>
        <dbReference type="EMBL" id="KAB1158118.1"/>
    </source>
</evidence>
<comment type="caution">
    <text evidence="3">The sequence shown here is derived from an EMBL/GenBank/DDBJ whole genome shotgun (WGS) entry which is preliminary data.</text>
</comment>
<keyword evidence="4" id="KW-1185">Reference proteome</keyword>
<evidence type="ECO:0000256" key="1">
    <source>
        <dbReference type="SAM" id="Phobius"/>
    </source>
</evidence>
<dbReference type="Pfam" id="PF20862">
    <property type="entry name" value="DUF6843"/>
    <property type="match status" value="1"/>
</dbReference>